<dbReference type="SUPFAM" id="SSF56784">
    <property type="entry name" value="HAD-like"/>
    <property type="match status" value="1"/>
</dbReference>
<keyword evidence="2" id="KW-0378">Hydrolase</keyword>
<dbReference type="GO" id="GO:0000287">
    <property type="term" value="F:magnesium ion binding"/>
    <property type="evidence" value="ECO:0007669"/>
    <property type="project" value="TreeGrafter"/>
</dbReference>
<dbReference type="NCBIfam" id="TIGR01484">
    <property type="entry name" value="HAD-SF-IIB"/>
    <property type="match status" value="1"/>
</dbReference>
<protein>
    <submittedName>
        <fullName evidence="2">HAD family hydrolase</fullName>
    </submittedName>
</protein>
<dbReference type="PANTHER" id="PTHR10000">
    <property type="entry name" value="PHOSPHOSERINE PHOSPHATASE"/>
    <property type="match status" value="1"/>
</dbReference>
<keyword evidence="3" id="KW-1185">Reference proteome</keyword>
<dbReference type="InterPro" id="IPR006379">
    <property type="entry name" value="HAD-SF_hydro_IIB"/>
</dbReference>
<organism evidence="2 4">
    <name type="scientific">Acutalibacter muris</name>
    <dbReference type="NCBI Taxonomy" id="1796620"/>
    <lineage>
        <taxon>Bacteria</taxon>
        <taxon>Bacillati</taxon>
        <taxon>Bacillota</taxon>
        <taxon>Clostridia</taxon>
        <taxon>Eubacteriales</taxon>
        <taxon>Acutalibacteraceae</taxon>
        <taxon>Acutalibacter</taxon>
    </lineage>
</organism>
<evidence type="ECO:0000313" key="3">
    <source>
        <dbReference type="Proteomes" id="UP000196710"/>
    </source>
</evidence>
<evidence type="ECO:0000313" key="4">
    <source>
        <dbReference type="Proteomes" id="UP000596035"/>
    </source>
</evidence>
<dbReference type="PANTHER" id="PTHR10000:SF8">
    <property type="entry name" value="HAD SUPERFAMILY HYDROLASE-LIKE, TYPE 3"/>
    <property type="match status" value="1"/>
</dbReference>
<dbReference type="GO" id="GO:0005829">
    <property type="term" value="C:cytosol"/>
    <property type="evidence" value="ECO:0007669"/>
    <property type="project" value="TreeGrafter"/>
</dbReference>
<dbReference type="EMBL" id="CP021422">
    <property type="protein sequence ID" value="ASB42581.1"/>
    <property type="molecule type" value="Genomic_DNA"/>
</dbReference>
<accession>A0A1Z2XVY4</accession>
<dbReference type="GO" id="GO:0016791">
    <property type="term" value="F:phosphatase activity"/>
    <property type="evidence" value="ECO:0007669"/>
    <property type="project" value="TreeGrafter"/>
</dbReference>
<dbReference type="Proteomes" id="UP000196710">
    <property type="component" value="Chromosome"/>
</dbReference>
<dbReference type="Gene3D" id="3.40.50.1000">
    <property type="entry name" value="HAD superfamily/HAD-like"/>
    <property type="match status" value="1"/>
</dbReference>
<dbReference type="EMBL" id="CP065321">
    <property type="protein sequence ID" value="QQR31879.1"/>
    <property type="molecule type" value="Genomic_DNA"/>
</dbReference>
<dbReference type="InterPro" id="IPR036412">
    <property type="entry name" value="HAD-like_sf"/>
</dbReference>
<dbReference type="InterPro" id="IPR023214">
    <property type="entry name" value="HAD_sf"/>
</dbReference>
<dbReference type="Pfam" id="PF08282">
    <property type="entry name" value="Hydrolase_3"/>
    <property type="match status" value="1"/>
</dbReference>
<dbReference type="AlphaFoldDB" id="A0A1Z2XVY4"/>
<evidence type="ECO:0000313" key="2">
    <source>
        <dbReference type="EMBL" id="QQR31879.1"/>
    </source>
</evidence>
<reference evidence="3" key="2">
    <citation type="submission" date="2017-05" db="EMBL/GenBank/DDBJ databases">
        <title>Improved OligoMM genomes.</title>
        <authorList>
            <person name="Garzetti D."/>
        </authorList>
    </citation>
    <scope>NUCLEOTIDE SEQUENCE [LARGE SCALE GENOMIC DNA]</scope>
    <source>
        <strain evidence="3">KB18</strain>
    </source>
</reference>
<reference evidence="2 4" key="3">
    <citation type="submission" date="2020-11" db="EMBL/GenBank/DDBJ databases">
        <title>Closed and high quality bacterial genomes of the OMM12 community.</title>
        <authorList>
            <person name="Marbouty M."/>
            <person name="Lamy-Besnier Q."/>
            <person name="Debarbieux L."/>
            <person name="Koszul R."/>
        </authorList>
    </citation>
    <scope>NUCLEOTIDE SEQUENCE [LARGE SCALE GENOMIC DNA]</scope>
    <source>
        <strain evidence="2 4">KB18</strain>
    </source>
</reference>
<sequence>MPKTLYVSDLDGTLLDRRHRIPAHTADALNALISKGMLFTFATARSWHSAHVVTEGLSPRLPWIVHNGAMLCDGKTGERTDQMYFTHSQRREILSRSEALGLWPLSYGILEGEEKVFYLEDINRHPGMEYYIDHRRGDKRLSPVKDKEALLQGETYYFTFIHDREALLPLWANVRDLPWVNLVFQQELYQKEYWLEITPREATKARAALRLKERLGCDRLVAFGDAMNDLPLFGVADESYAVENALPEVKEAATGVIGTNEQGGVARFLMERFEREGIL</sequence>
<gene>
    <name evidence="1" type="ORF">ADH66_19215</name>
    <name evidence="2" type="ORF">I5Q82_09650</name>
</gene>
<dbReference type="KEGG" id="amur:ADH66_19215"/>
<dbReference type="Gene3D" id="3.30.1240.10">
    <property type="match status" value="1"/>
</dbReference>
<reference evidence="1" key="1">
    <citation type="journal article" date="2017" name="Genome Announc.">
        <title>High-Quality Whole-Genome Sequences of the Oligo-Mouse-Microbiota Bacterial Community.</title>
        <authorList>
            <person name="Garzetti D."/>
            <person name="Brugiroux S."/>
            <person name="Bunk B."/>
            <person name="Pukall R."/>
            <person name="McCoy K.D."/>
            <person name="Macpherson A.J."/>
            <person name="Stecher B."/>
        </authorList>
    </citation>
    <scope>NUCLEOTIDE SEQUENCE</scope>
    <source>
        <strain evidence="1">KB18</strain>
    </source>
</reference>
<proteinExistence type="predicted"/>
<evidence type="ECO:0000313" key="1">
    <source>
        <dbReference type="EMBL" id="ASB42581.1"/>
    </source>
</evidence>
<dbReference type="RefSeq" id="WP_066537465.1">
    <property type="nucleotide sequence ID" value="NZ_CP021422.1"/>
</dbReference>
<dbReference type="Proteomes" id="UP000596035">
    <property type="component" value="Chromosome"/>
</dbReference>
<name>A0A1Z2XVY4_9FIRM</name>